<dbReference type="EMBL" id="LAZR01001036">
    <property type="protein sequence ID" value="KKN52066.1"/>
    <property type="molecule type" value="Genomic_DNA"/>
</dbReference>
<proteinExistence type="predicted"/>
<evidence type="ECO:0000256" key="2">
    <source>
        <dbReference type="ARBA" id="ARBA00022737"/>
    </source>
</evidence>
<organism evidence="3">
    <name type="scientific">marine sediment metagenome</name>
    <dbReference type="NCBI Taxonomy" id="412755"/>
    <lineage>
        <taxon>unclassified sequences</taxon>
        <taxon>metagenomes</taxon>
        <taxon>ecological metagenomes</taxon>
    </lineage>
</organism>
<dbReference type="SMART" id="SM00364">
    <property type="entry name" value="LRR_BAC"/>
    <property type="match status" value="2"/>
</dbReference>
<comment type="caution">
    <text evidence="3">The sequence shown here is derived from an EMBL/GenBank/DDBJ whole genome shotgun (WGS) entry which is preliminary data.</text>
</comment>
<keyword evidence="1" id="KW-0433">Leucine-rich repeat</keyword>
<evidence type="ECO:0008006" key="4">
    <source>
        <dbReference type="Google" id="ProtNLM"/>
    </source>
</evidence>
<dbReference type="InterPro" id="IPR050216">
    <property type="entry name" value="LRR_domain-containing"/>
</dbReference>
<dbReference type="SUPFAM" id="SSF52058">
    <property type="entry name" value="L domain-like"/>
    <property type="match status" value="1"/>
</dbReference>
<dbReference type="Gene3D" id="3.80.10.10">
    <property type="entry name" value="Ribonuclease Inhibitor"/>
    <property type="match status" value="1"/>
</dbReference>
<gene>
    <name evidence="3" type="ORF">LCGC14_0616460</name>
</gene>
<sequence length="384" mass="45352">MKEFRVNKYIVLRLEKSKTIIYVNGERFNQCKFLLLNITFENIKDLDEIESIDGAVEKIDRDEDDTFFFNREKISPETEFWAHCSNLQVWVENKYNTRLLHKSIAFPLLKKLTELGDSFAKIRLQEEIINRLESGYLPVAKFLIEEGYLNYLDKPCSNFHFLKSEEEREALDDLNNIAKNTNHDNFEMARYTDIDFFDEEDRGSRPGFYIVIQDKHIIGLDIHLNQLKEFPKAIFKLRYLKKLYLDYNNISVIPNEIIHLKYLIDFSMKHNKLSYLPRSIGKLEFLENLGLDNNDLKSIPDMFVKNCALQHIYLNFNLIDKIPESISKCKHLKQLHLENNNLTSIPNSLSLLESIEWINLKGNGLREENFSLATNKHLYKKITL</sequence>
<name>A0A0F9TSF8_9ZZZZ</name>
<dbReference type="AlphaFoldDB" id="A0A0F9TSF8"/>
<dbReference type="Pfam" id="PF13855">
    <property type="entry name" value="LRR_8"/>
    <property type="match status" value="2"/>
</dbReference>
<evidence type="ECO:0000256" key="1">
    <source>
        <dbReference type="ARBA" id="ARBA00022614"/>
    </source>
</evidence>
<dbReference type="PANTHER" id="PTHR48051:SF45">
    <property type="entry name" value="LEUCINE-RICH REPEAT PROTEIN SHOC-2-LIKE"/>
    <property type="match status" value="1"/>
</dbReference>
<reference evidence="3" key="1">
    <citation type="journal article" date="2015" name="Nature">
        <title>Complex archaea that bridge the gap between prokaryotes and eukaryotes.</title>
        <authorList>
            <person name="Spang A."/>
            <person name="Saw J.H."/>
            <person name="Jorgensen S.L."/>
            <person name="Zaremba-Niedzwiedzka K."/>
            <person name="Martijn J."/>
            <person name="Lind A.E."/>
            <person name="van Eijk R."/>
            <person name="Schleper C."/>
            <person name="Guy L."/>
            <person name="Ettema T.J."/>
        </authorList>
    </citation>
    <scope>NUCLEOTIDE SEQUENCE</scope>
</reference>
<dbReference type="InterPro" id="IPR003591">
    <property type="entry name" value="Leu-rich_rpt_typical-subtyp"/>
</dbReference>
<dbReference type="PROSITE" id="PS51450">
    <property type="entry name" value="LRR"/>
    <property type="match status" value="2"/>
</dbReference>
<accession>A0A0F9TSF8</accession>
<dbReference type="PANTHER" id="PTHR48051">
    <property type="match status" value="1"/>
</dbReference>
<dbReference type="InterPro" id="IPR032675">
    <property type="entry name" value="LRR_dom_sf"/>
</dbReference>
<keyword evidence="2" id="KW-0677">Repeat</keyword>
<protein>
    <recommendedName>
        <fullName evidence="4">Leucine-rich repeat domain-containing protein</fullName>
    </recommendedName>
</protein>
<dbReference type="GO" id="GO:0005737">
    <property type="term" value="C:cytoplasm"/>
    <property type="evidence" value="ECO:0007669"/>
    <property type="project" value="TreeGrafter"/>
</dbReference>
<evidence type="ECO:0000313" key="3">
    <source>
        <dbReference type="EMBL" id="KKN52066.1"/>
    </source>
</evidence>
<dbReference type="SMART" id="SM00369">
    <property type="entry name" value="LRR_TYP"/>
    <property type="match status" value="4"/>
</dbReference>
<dbReference type="InterPro" id="IPR001611">
    <property type="entry name" value="Leu-rich_rpt"/>
</dbReference>